<evidence type="ECO:0000313" key="1">
    <source>
        <dbReference type="EMBL" id="KAI8555826.1"/>
    </source>
</evidence>
<proteinExistence type="predicted"/>
<gene>
    <name evidence="1" type="ORF">RHMOL_Rhmol05G0204200</name>
</gene>
<name>A0ACC0NS62_RHOML</name>
<protein>
    <submittedName>
        <fullName evidence="1">Uncharacterized protein</fullName>
    </submittedName>
</protein>
<sequence>MDQQLSRKSSSETQNNVAADTMEPAPITNNFETALHIAVGTGERAIHFVEQLVELMPAEALTRPDRLCNTALHVAANVGNTRASVVFVQKNPDLLYIRSHLHMLPLHCAALYACKDALLFLLNVTGDDHVSRPFSIK</sequence>
<organism evidence="1 2">
    <name type="scientific">Rhododendron molle</name>
    <name type="common">Chinese azalea</name>
    <name type="synonym">Azalea mollis</name>
    <dbReference type="NCBI Taxonomy" id="49168"/>
    <lineage>
        <taxon>Eukaryota</taxon>
        <taxon>Viridiplantae</taxon>
        <taxon>Streptophyta</taxon>
        <taxon>Embryophyta</taxon>
        <taxon>Tracheophyta</taxon>
        <taxon>Spermatophyta</taxon>
        <taxon>Magnoliopsida</taxon>
        <taxon>eudicotyledons</taxon>
        <taxon>Gunneridae</taxon>
        <taxon>Pentapetalae</taxon>
        <taxon>asterids</taxon>
        <taxon>Ericales</taxon>
        <taxon>Ericaceae</taxon>
        <taxon>Ericoideae</taxon>
        <taxon>Rhodoreae</taxon>
        <taxon>Rhododendron</taxon>
    </lineage>
</organism>
<dbReference type="EMBL" id="CM046392">
    <property type="protein sequence ID" value="KAI8555826.1"/>
    <property type="molecule type" value="Genomic_DNA"/>
</dbReference>
<comment type="caution">
    <text evidence="1">The sequence shown here is derived from an EMBL/GenBank/DDBJ whole genome shotgun (WGS) entry which is preliminary data.</text>
</comment>
<evidence type="ECO:0000313" key="2">
    <source>
        <dbReference type="Proteomes" id="UP001062846"/>
    </source>
</evidence>
<keyword evidence="2" id="KW-1185">Reference proteome</keyword>
<reference evidence="1" key="1">
    <citation type="submission" date="2022-02" db="EMBL/GenBank/DDBJ databases">
        <title>Plant Genome Project.</title>
        <authorList>
            <person name="Zhang R.-G."/>
        </authorList>
    </citation>
    <scope>NUCLEOTIDE SEQUENCE</scope>
    <source>
        <strain evidence="1">AT1</strain>
    </source>
</reference>
<accession>A0ACC0NS62</accession>
<dbReference type="Proteomes" id="UP001062846">
    <property type="component" value="Chromosome 5"/>
</dbReference>